<keyword evidence="4" id="KW-0106">Calcium</keyword>
<dbReference type="PANTHER" id="PTHR42693">
    <property type="entry name" value="ARYLSULFATASE FAMILY MEMBER"/>
    <property type="match status" value="1"/>
</dbReference>
<evidence type="ECO:0000256" key="2">
    <source>
        <dbReference type="ARBA" id="ARBA00022723"/>
    </source>
</evidence>
<comment type="similarity">
    <text evidence="1">Belongs to the sulfatase family.</text>
</comment>
<dbReference type="STRING" id="762486.SAMN05444411_10854"/>
<feature type="domain" description="Sulfatase N-terminal" evidence="5">
    <location>
        <begin position="28"/>
        <end position="333"/>
    </location>
</feature>
<dbReference type="EMBL" id="FNNJ01000008">
    <property type="protein sequence ID" value="SDX69344.1"/>
    <property type="molecule type" value="Genomic_DNA"/>
</dbReference>
<dbReference type="SUPFAM" id="SSF53649">
    <property type="entry name" value="Alkaline phosphatase-like"/>
    <property type="match status" value="1"/>
</dbReference>
<sequence>MNLNIQSRTFSLLILLLFSVLGNAQNRPNIIVILTDDQGYGDLSCHGNPVIKTPNMDKLYSESVRFTNFHVDPTCAPTRSALLTGKYSHNVGVWHTVCGGNHLRASEVTMADVFKNSGYKTSLFGKWHLGANYPYRPMDRGFDEWLGHGDGGTGTTDDYFYNDRVNDYYIHNGKREYREGYAPDVFFDSAIDFITNSEDEKPFFVYLATYLPHHPHTVPNASMIDKYKGKISDWVAYFFAGIDRVDQNIGKLRKALEASGKANNTILIFMSDNGGTAGVKLYNAGMRGQKTQVYEGGHRVLFFVHWPNGNIAQNSEVKDVTAHIDLLPTLIDVCNLNKPKDVSFDGRSFKKQLFKPEKTLSKRILFVENQRTFKAQSWWQTVGMMDNWRLIDNKELYDLSTDFSQKNNVIEKYPKVVKKIQKAHSKYWKLVTPNDREKPRPIIGNSVSNELFLSSSDWYLPKVPWNHAQIAKGSPLSGSWEIEVASEGMYNFEIRRWPREANTTFLGIPSFKNKKVDAFDSTGKIEKLIYGNEMKSLPVAFAKLEVGEFSAIKNITETDTQITFDIKLKKGFNTVKGTLLDKQKNVIAGAYYVYLTKI</sequence>
<evidence type="ECO:0000256" key="1">
    <source>
        <dbReference type="ARBA" id="ARBA00008779"/>
    </source>
</evidence>
<dbReference type="Pfam" id="PF00884">
    <property type="entry name" value="Sulfatase"/>
    <property type="match status" value="1"/>
</dbReference>
<evidence type="ECO:0000313" key="7">
    <source>
        <dbReference type="Proteomes" id="UP000199595"/>
    </source>
</evidence>
<dbReference type="InterPro" id="IPR017850">
    <property type="entry name" value="Alkaline_phosphatase_core_sf"/>
</dbReference>
<dbReference type="InterPro" id="IPR024607">
    <property type="entry name" value="Sulfatase_CS"/>
</dbReference>
<dbReference type="PANTHER" id="PTHR42693:SF53">
    <property type="entry name" value="ENDO-4-O-SULFATASE"/>
    <property type="match status" value="1"/>
</dbReference>
<gene>
    <name evidence="6" type="ORF">SAMN05444411_10854</name>
</gene>
<keyword evidence="7" id="KW-1185">Reference proteome</keyword>
<dbReference type="PROSITE" id="PS00523">
    <property type="entry name" value="SULFATASE_1"/>
    <property type="match status" value="1"/>
</dbReference>
<dbReference type="GO" id="GO:0046872">
    <property type="term" value="F:metal ion binding"/>
    <property type="evidence" value="ECO:0007669"/>
    <property type="project" value="UniProtKB-KW"/>
</dbReference>
<keyword evidence="3" id="KW-0378">Hydrolase</keyword>
<dbReference type="Gene3D" id="3.40.720.10">
    <property type="entry name" value="Alkaline Phosphatase, subunit A"/>
    <property type="match status" value="1"/>
</dbReference>
<dbReference type="InterPro" id="IPR050738">
    <property type="entry name" value="Sulfatase"/>
</dbReference>
<dbReference type="RefSeq" id="WP_245729953.1">
    <property type="nucleotide sequence ID" value="NZ_FNNJ01000008.1"/>
</dbReference>
<accession>A0A1H3DUJ3</accession>
<evidence type="ECO:0000256" key="4">
    <source>
        <dbReference type="ARBA" id="ARBA00022837"/>
    </source>
</evidence>
<evidence type="ECO:0000256" key="3">
    <source>
        <dbReference type="ARBA" id="ARBA00022801"/>
    </source>
</evidence>
<name>A0A1H3DUJ3_9FLAO</name>
<protein>
    <submittedName>
        <fullName evidence="6">Arylsulfatase A</fullName>
    </submittedName>
</protein>
<dbReference type="Proteomes" id="UP000199595">
    <property type="component" value="Unassembled WGS sequence"/>
</dbReference>
<dbReference type="InterPro" id="IPR000917">
    <property type="entry name" value="Sulfatase_N"/>
</dbReference>
<dbReference type="AlphaFoldDB" id="A0A1H3DUJ3"/>
<dbReference type="CDD" id="cd16146">
    <property type="entry name" value="ARS_like"/>
    <property type="match status" value="1"/>
</dbReference>
<proteinExistence type="inferred from homology"/>
<evidence type="ECO:0000259" key="5">
    <source>
        <dbReference type="Pfam" id="PF00884"/>
    </source>
</evidence>
<dbReference type="GO" id="GO:0004065">
    <property type="term" value="F:arylsulfatase activity"/>
    <property type="evidence" value="ECO:0007669"/>
    <property type="project" value="TreeGrafter"/>
</dbReference>
<organism evidence="6 7">
    <name type="scientific">Lutibacter oricola</name>
    <dbReference type="NCBI Taxonomy" id="762486"/>
    <lineage>
        <taxon>Bacteria</taxon>
        <taxon>Pseudomonadati</taxon>
        <taxon>Bacteroidota</taxon>
        <taxon>Flavobacteriia</taxon>
        <taxon>Flavobacteriales</taxon>
        <taxon>Flavobacteriaceae</taxon>
        <taxon>Lutibacter</taxon>
    </lineage>
</organism>
<keyword evidence="2" id="KW-0479">Metal-binding</keyword>
<evidence type="ECO:0000313" key="6">
    <source>
        <dbReference type="EMBL" id="SDX69344.1"/>
    </source>
</evidence>
<reference evidence="6 7" key="1">
    <citation type="submission" date="2016-10" db="EMBL/GenBank/DDBJ databases">
        <authorList>
            <person name="de Groot N.N."/>
        </authorList>
    </citation>
    <scope>NUCLEOTIDE SEQUENCE [LARGE SCALE GENOMIC DNA]</scope>
    <source>
        <strain evidence="6 7">DSM 24956</strain>
    </source>
</reference>